<dbReference type="InterPro" id="IPR004245">
    <property type="entry name" value="DUF229"/>
</dbReference>
<organism evidence="1 2">
    <name type="scientific">Dimorphilus gyrociliatus</name>
    <dbReference type="NCBI Taxonomy" id="2664684"/>
    <lineage>
        <taxon>Eukaryota</taxon>
        <taxon>Metazoa</taxon>
        <taxon>Spiralia</taxon>
        <taxon>Lophotrochozoa</taxon>
        <taxon>Annelida</taxon>
        <taxon>Polychaeta</taxon>
        <taxon>Polychaeta incertae sedis</taxon>
        <taxon>Dinophilidae</taxon>
        <taxon>Dimorphilus</taxon>
    </lineage>
</organism>
<dbReference type="Gene3D" id="3.40.720.10">
    <property type="entry name" value="Alkaline Phosphatase, subunit A"/>
    <property type="match status" value="1"/>
</dbReference>
<protein>
    <submittedName>
        <fullName evidence="1">Uncharacterized protein</fullName>
    </submittedName>
</protein>
<reference evidence="1 2" key="1">
    <citation type="submission" date="2020-08" db="EMBL/GenBank/DDBJ databases">
        <authorList>
            <person name="Hejnol A."/>
        </authorList>
    </citation>
    <scope>NUCLEOTIDE SEQUENCE [LARGE SCALE GENOMIC DNA]</scope>
</reference>
<dbReference type="Pfam" id="PF02995">
    <property type="entry name" value="DUF229"/>
    <property type="match status" value="1"/>
</dbReference>
<evidence type="ECO:0000313" key="2">
    <source>
        <dbReference type="Proteomes" id="UP000549394"/>
    </source>
</evidence>
<comment type="caution">
    <text evidence="1">The sequence shown here is derived from an EMBL/GenBank/DDBJ whole genome shotgun (WGS) entry which is preliminary data.</text>
</comment>
<proteinExistence type="predicted"/>
<dbReference type="OrthoDB" id="6156386at2759"/>
<dbReference type="AlphaFoldDB" id="A0A7I8WAY7"/>
<dbReference type="InterPro" id="IPR017850">
    <property type="entry name" value="Alkaline_phosphatase_core_sf"/>
</dbReference>
<gene>
    <name evidence="1" type="ORF">DGYR_LOCUS12680</name>
</gene>
<sequence>MFVTKRASQTSRKKTIFLICLVLSLCSIILLMADRLLSINFPSASFISIYTSELNRKSMTTELQLNTSGCIITYVPIWSYEAQYFFKKKPPVNCLKGNLINNCTFLNDGFLTISDLGIKKLTSEKAKCYYRSIKRQTGSENSPIIGEWKKFNYKQRKQIDYEFIQVKCEGAKKLLYENFHTQALVKEPLIKQSVNNQPHILLISIDSISSNSLKRNMPDVVDLITKNMSAFEMKGQLKIDGPTLRNFLGLLTGFPYEQVKNFKTNSYLDKINFIWKDFGEKGYLRFIGEDRPEIGTYNYMVKGFDQQPLEYWSKPFELVAENGRLRKKAVPDTCYGETSSIKAIHNYLFDIIRVNNGSPIWAHIHQSHHVHADFNGLSSVSNDYYQFFKTIIDKGLHETSFVFFFSDHGIRYGEFRQTYVGRLEQHMPFMYVIPPKNFEKHYPEYYEALNINTKRLTTLYDLYQTMFHILHLNNMTYRNDSQIPKREGNGQSLFTEISEERSCKTAPLKPVECLCMTNVIIPKNTTLAKTGANLIVQSMNKRLKTFNVTKKCSKLKLKSILKAVQLSTKETKVTKILLTVLVAPSDGIFEVLISYTQDTKLYTIISDFSRINSYGNQSHCVDDREIKNICYCQL</sequence>
<dbReference type="PANTHER" id="PTHR10974:SF75">
    <property type="entry name" value="SULFATASE DOMAIN-CONTAINING PROTEIN"/>
    <property type="match status" value="1"/>
</dbReference>
<dbReference type="CDD" id="cd16021">
    <property type="entry name" value="ALP_like"/>
    <property type="match status" value="1"/>
</dbReference>
<dbReference type="Proteomes" id="UP000549394">
    <property type="component" value="Unassembled WGS sequence"/>
</dbReference>
<dbReference type="FunFam" id="3.40.720.10:FF:000017">
    <property type="entry name" value="Predicted protein"/>
    <property type="match status" value="1"/>
</dbReference>
<dbReference type="PANTHER" id="PTHR10974">
    <property type="entry name" value="FI08016P-RELATED"/>
    <property type="match status" value="1"/>
</dbReference>
<dbReference type="EMBL" id="CAJFCJ010000025">
    <property type="protein sequence ID" value="CAD5125276.1"/>
    <property type="molecule type" value="Genomic_DNA"/>
</dbReference>
<dbReference type="SUPFAM" id="SSF53649">
    <property type="entry name" value="Alkaline phosphatase-like"/>
    <property type="match status" value="1"/>
</dbReference>
<evidence type="ECO:0000313" key="1">
    <source>
        <dbReference type="EMBL" id="CAD5125276.1"/>
    </source>
</evidence>
<name>A0A7I8WAY7_9ANNE</name>
<accession>A0A7I8WAY7</accession>
<dbReference type="GO" id="GO:0005615">
    <property type="term" value="C:extracellular space"/>
    <property type="evidence" value="ECO:0007669"/>
    <property type="project" value="TreeGrafter"/>
</dbReference>
<keyword evidence="2" id="KW-1185">Reference proteome</keyword>